<feature type="region of interest" description="Disordered" evidence="2">
    <location>
        <begin position="293"/>
        <end position="361"/>
    </location>
</feature>
<dbReference type="Gene3D" id="3.40.50.11980">
    <property type="match status" value="1"/>
</dbReference>
<dbReference type="Pfam" id="PF23050">
    <property type="entry name" value="KH_N4BP1_1st"/>
    <property type="match status" value="1"/>
</dbReference>
<dbReference type="PANTHER" id="PTHR12876">
    <property type="entry name" value="N4BP1-RELATED"/>
    <property type="match status" value="1"/>
</dbReference>
<keyword evidence="8" id="KW-1185">Reference proteome</keyword>
<evidence type="ECO:0000259" key="6">
    <source>
        <dbReference type="Pfam" id="PF23054"/>
    </source>
</evidence>
<evidence type="ECO:0000259" key="3">
    <source>
        <dbReference type="Pfam" id="PF11977"/>
    </source>
</evidence>
<dbReference type="AlphaFoldDB" id="A0A3Q3XF97"/>
<feature type="domain" description="RNase NYN" evidence="3">
    <location>
        <begin position="398"/>
        <end position="536"/>
    </location>
</feature>
<accession>A0A3Q3XF97</accession>
<dbReference type="FunFam" id="3.40.50.11980:FF:000001">
    <property type="entry name" value="ZC3H12A isoform 1"/>
    <property type="match status" value="1"/>
</dbReference>
<dbReference type="InterPro" id="IPR051101">
    <property type="entry name" value="ZC3H12/N4BP1_RNase_Reg"/>
</dbReference>
<evidence type="ECO:0000259" key="4">
    <source>
        <dbReference type="Pfam" id="PF23050"/>
    </source>
</evidence>
<feature type="domain" description="N4BP1 second type I KH-domain" evidence="5">
    <location>
        <begin position="86"/>
        <end position="209"/>
    </location>
</feature>
<reference evidence="7" key="2">
    <citation type="submission" date="2025-09" db="UniProtKB">
        <authorList>
            <consortium name="Ensembl"/>
        </authorList>
    </citation>
    <scope>IDENTIFICATION</scope>
</reference>
<sequence>MDAERSDGGGEGGDEPEVVDEFACAGMLRGSLTSLHSTVERIFGVMFDIGVADVADVSPVNNGQIWLKLQGQSNSVKLFVKGVVNQEEQQEVSYPGVLHCVFCGARGLFMDCLRRSTSAHIVVGSIGSLLISGLAEPVVRAYSLITDLVDRYEGTQSRRADPGDRSSGESLDSRRAFKTLVENWEDRHILDLLVLPGSVKEILLDLVKESGVGSTPRPAMMDGNAGGRSYGDTEGKLDSTIHRLVGESRGGSKGGGGRENAVFATFEVLHSHGVHRGRCETWPPVPIYTSTLEPPHANFQSNKKYGQSNYWSNPSPSKSNQPTQDNVLSTAPQSSNSVHQAPQPPIFTKKDSSPTRLRERQGFTATSSVVVTGEQRFLEGLQMPFDLQLTDEPGDPNLRTIVIDGSNVAWSHGLGQFFSCRGIALAVQHFWDRGHRKISAFLPQWRQKSDPKSKGSNLHILTIFVFFPGCFKSSPSLSACFLRFMLKLAQKTKGVIVTNDNLRDLLDESPMYRDIIKKSLLQYTFVGDHFMLTQQQRQCGASGADRSMEETASLREQLCQVFADQDSMVALVLQCNPSETDINVLSGLILEQH</sequence>
<reference evidence="7" key="1">
    <citation type="submission" date="2025-08" db="UniProtKB">
        <authorList>
            <consortium name="Ensembl"/>
        </authorList>
    </citation>
    <scope>IDENTIFICATION</scope>
</reference>
<dbReference type="STRING" id="94237.ENSMMOP00000027405"/>
<evidence type="ECO:0000256" key="1">
    <source>
        <dbReference type="ARBA" id="ARBA00038274"/>
    </source>
</evidence>
<feature type="compositionally biased region" description="Basic and acidic residues" evidence="2">
    <location>
        <begin position="348"/>
        <end position="361"/>
    </location>
</feature>
<dbReference type="Proteomes" id="UP000261620">
    <property type="component" value="Unplaced"/>
</dbReference>
<feature type="domain" description="N4BP1 first type I KH-domain" evidence="4">
    <location>
        <begin position="20"/>
        <end position="85"/>
    </location>
</feature>
<proteinExistence type="inferred from homology"/>
<dbReference type="GO" id="GO:0005634">
    <property type="term" value="C:nucleus"/>
    <property type="evidence" value="ECO:0007669"/>
    <property type="project" value="TreeGrafter"/>
</dbReference>
<feature type="compositionally biased region" description="Polar residues" evidence="2">
    <location>
        <begin position="293"/>
        <end position="340"/>
    </location>
</feature>
<dbReference type="PANTHER" id="PTHR12876:SF28">
    <property type="entry name" value="PROTEIN KHNYN"/>
    <property type="match status" value="1"/>
</dbReference>
<dbReference type="InterPro" id="IPR056630">
    <property type="entry name" value="KH_N4BP1_2nd"/>
</dbReference>
<organism evidence="7 8">
    <name type="scientific">Mola mola</name>
    <name type="common">Ocean sunfish</name>
    <name type="synonym">Tetraodon mola</name>
    <dbReference type="NCBI Taxonomy" id="94237"/>
    <lineage>
        <taxon>Eukaryota</taxon>
        <taxon>Metazoa</taxon>
        <taxon>Chordata</taxon>
        <taxon>Craniata</taxon>
        <taxon>Vertebrata</taxon>
        <taxon>Euteleostomi</taxon>
        <taxon>Actinopterygii</taxon>
        <taxon>Neopterygii</taxon>
        <taxon>Teleostei</taxon>
        <taxon>Neoteleostei</taxon>
        <taxon>Acanthomorphata</taxon>
        <taxon>Eupercaria</taxon>
        <taxon>Tetraodontiformes</taxon>
        <taxon>Molidae</taxon>
        <taxon>Mola</taxon>
    </lineage>
</organism>
<dbReference type="Pfam" id="PF11977">
    <property type="entry name" value="RNase_Zc3h12a"/>
    <property type="match status" value="1"/>
</dbReference>
<dbReference type="Pfam" id="PF23054">
    <property type="entry name" value="UBA_N4BP1_C"/>
    <property type="match status" value="1"/>
</dbReference>
<dbReference type="InterPro" id="IPR056578">
    <property type="entry name" value="UBA_N4BP1_C"/>
</dbReference>
<feature type="region of interest" description="Disordered" evidence="2">
    <location>
        <begin position="213"/>
        <end position="234"/>
    </location>
</feature>
<dbReference type="InterPro" id="IPR056629">
    <property type="entry name" value="KH_N4BP1_1st"/>
</dbReference>
<evidence type="ECO:0000313" key="7">
    <source>
        <dbReference type="Ensembl" id="ENSMMOP00000027405.1"/>
    </source>
</evidence>
<dbReference type="OMA" id="CGYCPSE"/>
<name>A0A3Q3XF97_MOLML</name>
<feature type="domain" description="N4BP1 C-terminal UBA" evidence="6">
    <location>
        <begin position="545"/>
        <end position="591"/>
    </location>
</feature>
<evidence type="ECO:0000256" key="2">
    <source>
        <dbReference type="SAM" id="MobiDB-lite"/>
    </source>
</evidence>
<dbReference type="Pfam" id="PF23052">
    <property type="entry name" value="KH_N4BP1_2nd"/>
    <property type="match status" value="1"/>
</dbReference>
<dbReference type="GO" id="GO:0003729">
    <property type="term" value="F:mRNA binding"/>
    <property type="evidence" value="ECO:0007669"/>
    <property type="project" value="TreeGrafter"/>
</dbReference>
<protein>
    <submittedName>
        <fullName evidence="7">Uncharacterized protein</fullName>
    </submittedName>
</protein>
<dbReference type="Ensembl" id="ENSMMOT00000027870.1">
    <property type="protein sequence ID" value="ENSMMOP00000027405.1"/>
    <property type="gene ID" value="ENSMMOG00000020723.1"/>
</dbReference>
<dbReference type="InterPro" id="IPR021869">
    <property type="entry name" value="RNase_Zc3h12_NYN"/>
</dbReference>
<dbReference type="GO" id="GO:0004521">
    <property type="term" value="F:RNA endonuclease activity"/>
    <property type="evidence" value="ECO:0007669"/>
    <property type="project" value="TreeGrafter"/>
</dbReference>
<evidence type="ECO:0000259" key="5">
    <source>
        <dbReference type="Pfam" id="PF23052"/>
    </source>
</evidence>
<evidence type="ECO:0000313" key="8">
    <source>
        <dbReference type="Proteomes" id="UP000261620"/>
    </source>
</evidence>
<comment type="similarity">
    <text evidence="1">Belongs to the N4BP1 family.</text>
</comment>
<dbReference type="GO" id="GO:0036464">
    <property type="term" value="C:cytoplasmic ribonucleoprotein granule"/>
    <property type="evidence" value="ECO:0007669"/>
    <property type="project" value="TreeGrafter"/>
</dbReference>